<evidence type="ECO:0000313" key="2">
    <source>
        <dbReference type="EMBL" id="VYT83883.1"/>
    </source>
</evidence>
<dbReference type="AlphaFoldDB" id="A0A6N2ZZ29"/>
<dbReference type="Gene3D" id="3.40.50.2000">
    <property type="entry name" value="Glycogen Phosphorylase B"/>
    <property type="match status" value="2"/>
</dbReference>
<sequence>MKVLLLGEYSNVHWTLAQGLRALGHSVTVASDGDSWKNYPRDIDLHRKSTGKTDTLDFLFRVARALPFMRGYDVVQLINPVFLELCPERLLPIYRFLRRHNRKVFLGAFGMDYYWVKAGLDCQTYRYSDFNIGTEVRMNPDNDRFIAEWLNGPKGELNRFIAGDCDGIVSGLYEYDACYRPHFPEKTQFIPFPIDLSEVTPRIPHPETERTRFFIGIQRKRDAYKGTDIMYKALVKLATRYPDRIEIVKAESVPFAQYNRMMDHSDVLLDQLYSYTPAMNALCAMAKGLVVVGGGEEENYEILREKELRPIVNVLPSFDDVYAKLEEFIQHPEDIARLSAESIQYVRRHHDHRKVAERYVAFWKSRT</sequence>
<gene>
    <name evidence="2" type="ORF">PCLFYP37_01262</name>
</gene>
<dbReference type="InterPro" id="IPR055259">
    <property type="entry name" value="YkvP/CgeB_Glyco_trans-like"/>
</dbReference>
<dbReference type="RefSeq" id="WP_412442335.1">
    <property type="nucleotide sequence ID" value="NZ_CACRUT010000008.1"/>
</dbReference>
<protein>
    <recommendedName>
        <fullName evidence="1">Spore protein YkvP/CgeB glycosyl transferase-like domain-containing protein</fullName>
    </recommendedName>
</protein>
<organism evidence="2">
    <name type="scientific">Paraprevotella clara</name>
    <dbReference type="NCBI Taxonomy" id="454154"/>
    <lineage>
        <taxon>Bacteria</taxon>
        <taxon>Pseudomonadati</taxon>
        <taxon>Bacteroidota</taxon>
        <taxon>Bacteroidia</taxon>
        <taxon>Bacteroidales</taxon>
        <taxon>Prevotellaceae</taxon>
        <taxon>Paraprevotella</taxon>
    </lineage>
</organism>
<reference evidence="2" key="1">
    <citation type="submission" date="2019-11" db="EMBL/GenBank/DDBJ databases">
        <authorList>
            <person name="Feng L."/>
        </authorList>
    </citation>
    <scope>NUCLEOTIDE SEQUENCE</scope>
    <source>
        <strain evidence="2">PclaraLFYP37</strain>
    </source>
</reference>
<proteinExistence type="predicted"/>
<evidence type="ECO:0000259" key="1">
    <source>
        <dbReference type="Pfam" id="PF13524"/>
    </source>
</evidence>
<feature type="domain" description="Spore protein YkvP/CgeB glycosyl transferase-like" evidence="1">
    <location>
        <begin position="240"/>
        <end position="360"/>
    </location>
</feature>
<dbReference type="EMBL" id="CACRUT010000008">
    <property type="protein sequence ID" value="VYT83883.1"/>
    <property type="molecule type" value="Genomic_DNA"/>
</dbReference>
<dbReference type="Pfam" id="PF13524">
    <property type="entry name" value="Glyco_trans_1_2"/>
    <property type="match status" value="1"/>
</dbReference>
<name>A0A6N2ZZ29_9BACT</name>
<dbReference type="SUPFAM" id="SSF53756">
    <property type="entry name" value="UDP-Glycosyltransferase/glycogen phosphorylase"/>
    <property type="match status" value="1"/>
</dbReference>
<accession>A0A6N2ZZ29</accession>